<evidence type="ECO:0000256" key="5">
    <source>
        <dbReference type="SAM" id="MobiDB-lite"/>
    </source>
</evidence>
<keyword evidence="3 4" id="KW-0442">Lipid degradation</keyword>
<evidence type="ECO:0000256" key="1">
    <source>
        <dbReference type="ARBA" id="ARBA00010240"/>
    </source>
</evidence>
<dbReference type="PANTHER" id="PTHR32176">
    <property type="entry name" value="XYLOSE ISOMERASE"/>
    <property type="match status" value="1"/>
</dbReference>
<comment type="domain">
    <text evidence="4">The nitrogen atoms of the two glycine residues in the GGXR motif define the oxyanion hole, and stabilize the oxyanion that forms during the nucleophilic attack by the catalytic serine during substrate cleavage.</text>
</comment>
<evidence type="ECO:0000256" key="3">
    <source>
        <dbReference type="PROSITE-ProRule" id="PRU01161"/>
    </source>
</evidence>
<proteinExistence type="inferred from homology"/>
<feature type="domain" description="PNPLA" evidence="6">
    <location>
        <begin position="22"/>
        <end position="231"/>
    </location>
</feature>
<evidence type="ECO:0000259" key="6">
    <source>
        <dbReference type="PROSITE" id="PS51635"/>
    </source>
</evidence>
<gene>
    <name evidence="7" type="ORF">MKW94_030337</name>
</gene>
<keyword evidence="2 3" id="KW-0443">Lipid metabolism</keyword>
<evidence type="ECO:0000256" key="2">
    <source>
        <dbReference type="ARBA" id="ARBA00023098"/>
    </source>
</evidence>
<dbReference type="InterPro" id="IPR016035">
    <property type="entry name" value="Acyl_Trfase/lysoPLipase"/>
</dbReference>
<dbReference type="Gene3D" id="3.40.1090.10">
    <property type="entry name" value="Cytosolic phospholipase A2 catalytic domain"/>
    <property type="match status" value="1"/>
</dbReference>
<comment type="caution">
    <text evidence="7">The sequence shown here is derived from an EMBL/GenBank/DDBJ whole genome shotgun (WGS) entry which is preliminary data.</text>
</comment>
<dbReference type="PROSITE" id="PS51635">
    <property type="entry name" value="PNPLA"/>
    <property type="match status" value="1"/>
</dbReference>
<dbReference type="GO" id="GO:0004620">
    <property type="term" value="F:phospholipase activity"/>
    <property type="evidence" value="ECO:0007669"/>
    <property type="project" value="TreeGrafter"/>
</dbReference>
<feature type="compositionally biased region" description="Low complexity" evidence="5">
    <location>
        <begin position="426"/>
        <end position="437"/>
    </location>
</feature>
<dbReference type="EMBL" id="JAJJMA010189229">
    <property type="protein sequence ID" value="MCL7038309.1"/>
    <property type="molecule type" value="Genomic_DNA"/>
</dbReference>
<feature type="short sequence motif" description="GXGXXG" evidence="3">
    <location>
        <begin position="26"/>
        <end position="31"/>
    </location>
</feature>
<feature type="short sequence motif" description="GXSXG" evidence="3">
    <location>
        <begin position="64"/>
        <end position="68"/>
    </location>
</feature>
<dbReference type="Proteomes" id="UP001177140">
    <property type="component" value="Unassembled WGS sequence"/>
</dbReference>
<keyword evidence="3 4" id="KW-0378">Hydrolase</keyword>
<evidence type="ECO:0000313" key="7">
    <source>
        <dbReference type="EMBL" id="MCL7038309.1"/>
    </source>
</evidence>
<accession>A0AA41SL12</accession>
<sequence length="437" mass="47607">MDKVEGSTGNSRLPPSKLIPILCIDGGGVRGIIPSKILAFLEAQIQVLDGKDARLADYFDIISGTSTGGLVAAMLTAPDAHNRPLFAADEITQFYLDHCSKIFPQPNPGFFEHAKKWIHDMVGGPKYDGKYLHTLVRELLGETRLHQTLTSVVIPAYDIKKRHTHIFSTEKAKAIEDPLLSDVCISTSAAPTYFPPHRFHVNVSVDGEEEIREFNLIDGGVAANNPTTLPYGSLPDVCKGNPDFFTKGKGKVLILSLGTGSSTILEAEKQKLTADVAANWGTLGWVRNTNAFTDILSPAESDMALNDNAAILGLSKLWLGGDNPIEFFRIQHNFARNDDSALSSMDIATKENLDSLVRVGEELLKKPVTQVSVNTGALEPVIHENLGREETNEEALVRFAELLSNERKDRLKRSKDNGDISEDTESAMAASLASSSL</sequence>
<dbReference type="Pfam" id="PF01734">
    <property type="entry name" value="Patatin"/>
    <property type="match status" value="1"/>
</dbReference>
<protein>
    <recommendedName>
        <fullName evidence="4">Patatin</fullName>
        <ecNumber evidence="4">3.1.1.-</ecNumber>
    </recommendedName>
</protein>
<dbReference type="GO" id="GO:0047372">
    <property type="term" value="F:monoacylglycerol lipase activity"/>
    <property type="evidence" value="ECO:0007669"/>
    <property type="project" value="TreeGrafter"/>
</dbReference>
<feature type="region of interest" description="Disordered" evidence="5">
    <location>
        <begin position="408"/>
        <end position="437"/>
    </location>
</feature>
<feature type="active site" description="Nucleophile" evidence="3">
    <location>
        <position position="66"/>
    </location>
</feature>
<dbReference type="EC" id="3.1.1.-" evidence="4"/>
<feature type="active site" description="Proton acceptor" evidence="3">
    <location>
        <position position="218"/>
    </location>
</feature>
<comment type="function">
    <text evidence="4">Lipolytic acyl hydrolase (LAH).</text>
</comment>
<dbReference type="GO" id="GO:0016042">
    <property type="term" value="P:lipid catabolic process"/>
    <property type="evidence" value="ECO:0007669"/>
    <property type="project" value="UniProtKB-UniRule"/>
</dbReference>
<dbReference type="PANTHER" id="PTHR32176:SF109">
    <property type="entry name" value="PATATIN-LIKE PROTEIN 2"/>
    <property type="match status" value="1"/>
</dbReference>
<comment type="similarity">
    <text evidence="1 4">Belongs to the patatin family.</text>
</comment>
<feature type="compositionally biased region" description="Basic and acidic residues" evidence="5">
    <location>
        <begin position="408"/>
        <end position="418"/>
    </location>
</feature>
<dbReference type="AlphaFoldDB" id="A0AA41SL12"/>
<keyword evidence="8" id="KW-1185">Reference proteome</keyword>
<name>A0AA41SL12_PAPNU</name>
<evidence type="ECO:0000313" key="8">
    <source>
        <dbReference type="Proteomes" id="UP001177140"/>
    </source>
</evidence>
<organism evidence="7 8">
    <name type="scientific">Papaver nudicaule</name>
    <name type="common">Iceland poppy</name>
    <dbReference type="NCBI Taxonomy" id="74823"/>
    <lineage>
        <taxon>Eukaryota</taxon>
        <taxon>Viridiplantae</taxon>
        <taxon>Streptophyta</taxon>
        <taxon>Embryophyta</taxon>
        <taxon>Tracheophyta</taxon>
        <taxon>Spermatophyta</taxon>
        <taxon>Magnoliopsida</taxon>
        <taxon>Ranunculales</taxon>
        <taxon>Papaveraceae</taxon>
        <taxon>Papaveroideae</taxon>
        <taxon>Papaver</taxon>
    </lineage>
</organism>
<feature type="short sequence motif" description="DGA/G" evidence="3">
    <location>
        <begin position="218"/>
        <end position="220"/>
    </location>
</feature>
<evidence type="ECO:0000256" key="4">
    <source>
        <dbReference type="RuleBase" id="RU361262"/>
    </source>
</evidence>
<dbReference type="SUPFAM" id="SSF52151">
    <property type="entry name" value="FabD/lysophospholipase-like"/>
    <property type="match status" value="1"/>
</dbReference>
<dbReference type="InterPro" id="IPR002641">
    <property type="entry name" value="PNPLA_dom"/>
</dbReference>
<reference evidence="7" key="1">
    <citation type="submission" date="2022-03" db="EMBL/GenBank/DDBJ databases">
        <title>A functionally conserved STORR gene fusion in Papaver species that diverged 16.8 million years ago.</title>
        <authorList>
            <person name="Catania T."/>
        </authorList>
    </citation>
    <scope>NUCLEOTIDE SEQUENCE</scope>
    <source>
        <strain evidence="7">S-191538</strain>
    </source>
</reference>